<comment type="caution">
    <text evidence="1">The sequence shown here is derived from an EMBL/GenBank/DDBJ whole genome shotgun (WGS) entry which is preliminary data.</text>
</comment>
<evidence type="ECO:0000313" key="2">
    <source>
        <dbReference type="Proteomes" id="UP000499080"/>
    </source>
</evidence>
<organism evidence="1 2">
    <name type="scientific">Araneus ventricosus</name>
    <name type="common">Orbweaver spider</name>
    <name type="synonym">Epeira ventricosa</name>
    <dbReference type="NCBI Taxonomy" id="182803"/>
    <lineage>
        <taxon>Eukaryota</taxon>
        <taxon>Metazoa</taxon>
        <taxon>Ecdysozoa</taxon>
        <taxon>Arthropoda</taxon>
        <taxon>Chelicerata</taxon>
        <taxon>Arachnida</taxon>
        <taxon>Araneae</taxon>
        <taxon>Araneomorphae</taxon>
        <taxon>Entelegynae</taxon>
        <taxon>Araneoidea</taxon>
        <taxon>Araneidae</taxon>
        <taxon>Araneus</taxon>
    </lineage>
</organism>
<dbReference type="Proteomes" id="UP000499080">
    <property type="component" value="Unassembled WGS sequence"/>
</dbReference>
<accession>A0A4Y2NX35</accession>
<reference evidence="1 2" key="1">
    <citation type="journal article" date="2019" name="Sci. Rep.">
        <title>Orb-weaving spider Araneus ventricosus genome elucidates the spidroin gene catalogue.</title>
        <authorList>
            <person name="Kono N."/>
            <person name="Nakamura H."/>
            <person name="Ohtoshi R."/>
            <person name="Moran D.A.P."/>
            <person name="Shinohara A."/>
            <person name="Yoshida Y."/>
            <person name="Fujiwara M."/>
            <person name="Mori M."/>
            <person name="Tomita M."/>
            <person name="Arakawa K."/>
        </authorList>
    </citation>
    <scope>NUCLEOTIDE SEQUENCE [LARGE SCALE GENOMIC DNA]</scope>
</reference>
<proteinExistence type="predicted"/>
<sequence length="46" mass="5477">MRECSSAVSRNMIRWSYRIYYIEQRGLSFRPNSAEAFDQKMVLQSA</sequence>
<protein>
    <submittedName>
        <fullName evidence="1">Uncharacterized protein</fullName>
    </submittedName>
</protein>
<name>A0A4Y2NX35_ARAVE</name>
<dbReference type="AlphaFoldDB" id="A0A4Y2NX35"/>
<dbReference type="EMBL" id="BGPR01010078">
    <property type="protein sequence ID" value="GBN44128.1"/>
    <property type="molecule type" value="Genomic_DNA"/>
</dbReference>
<evidence type="ECO:0000313" key="1">
    <source>
        <dbReference type="EMBL" id="GBN44128.1"/>
    </source>
</evidence>
<feature type="non-terminal residue" evidence="1">
    <location>
        <position position="46"/>
    </location>
</feature>
<gene>
    <name evidence="1" type="ORF">AVEN_1786_1</name>
</gene>
<keyword evidence="2" id="KW-1185">Reference proteome</keyword>